<protein>
    <recommendedName>
        <fullName evidence="5">CUB domain-containing protein</fullName>
    </recommendedName>
</protein>
<dbReference type="OMA" id="YCSNTLD"/>
<dbReference type="Proteomes" id="UP000030746">
    <property type="component" value="Unassembled WGS sequence"/>
</dbReference>
<evidence type="ECO:0000259" key="5">
    <source>
        <dbReference type="PROSITE" id="PS01180"/>
    </source>
</evidence>
<dbReference type="EMBL" id="KB202444">
    <property type="protein sequence ID" value="ESO90252.1"/>
    <property type="molecule type" value="Genomic_DNA"/>
</dbReference>
<feature type="compositionally biased region" description="Polar residues" evidence="3">
    <location>
        <begin position="205"/>
        <end position="219"/>
    </location>
</feature>
<evidence type="ECO:0000256" key="3">
    <source>
        <dbReference type="SAM" id="MobiDB-lite"/>
    </source>
</evidence>
<organism evidence="6 7">
    <name type="scientific">Lottia gigantea</name>
    <name type="common">Giant owl limpet</name>
    <dbReference type="NCBI Taxonomy" id="225164"/>
    <lineage>
        <taxon>Eukaryota</taxon>
        <taxon>Metazoa</taxon>
        <taxon>Spiralia</taxon>
        <taxon>Lophotrochozoa</taxon>
        <taxon>Mollusca</taxon>
        <taxon>Gastropoda</taxon>
        <taxon>Patellogastropoda</taxon>
        <taxon>Lottioidea</taxon>
        <taxon>Lottiidae</taxon>
        <taxon>Lottia</taxon>
    </lineage>
</organism>
<dbReference type="Pfam" id="PF00431">
    <property type="entry name" value="CUB"/>
    <property type="match status" value="1"/>
</dbReference>
<reference evidence="6 7" key="1">
    <citation type="journal article" date="2013" name="Nature">
        <title>Insights into bilaterian evolution from three spiralian genomes.</title>
        <authorList>
            <person name="Simakov O."/>
            <person name="Marletaz F."/>
            <person name="Cho S.J."/>
            <person name="Edsinger-Gonzales E."/>
            <person name="Havlak P."/>
            <person name="Hellsten U."/>
            <person name="Kuo D.H."/>
            <person name="Larsson T."/>
            <person name="Lv J."/>
            <person name="Arendt D."/>
            <person name="Savage R."/>
            <person name="Osoegawa K."/>
            <person name="de Jong P."/>
            <person name="Grimwood J."/>
            <person name="Chapman J.A."/>
            <person name="Shapiro H."/>
            <person name="Aerts A."/>
            <person name="Otillar R.P."/>
            <person name="Terry A.Y."/>
            <person name="Boore J.L."/>
            <person name="Grigoriev I.V."/>
            <person name="Lindberg D.R."/>
            <person name="Seaver E.C."/>
            <person name="Weisblat D.A."/>
            <person name="Putnam N.H."/>
            <person name="Rokhsar D.S."/>
        </authorList>
    </citation>
    <scope>NUCLEOTIDE SEQUENCE [LARGE SCALE GENOMIC DNA]</scope>
</reference>
<keyword evidence="4" id="KW-1133">Transmembrane helix</keyword>
<dbReference type="KEGG" id="lgi:LOTGIDRAFT_164175"/>
<sequence length="258" mass="28436">MADLGIYSGRLQLTNEPLYSVIMDCRLVIVAPSGWKLSIQFEEMDLEGSSTYCHGDFIQLLDGTSHHALSIHGMPSNDRLCGKVKPKKDLTSRSNVVTVRFYSHMSVQDTGFTFLFSAFHTGTCERGDFKCENGRCISSMLNCDEDNNCGDESDICGLTPAGTAGLVLLCIAIFLFLIFSGLWCTYTEPGKEDPKKQPLTKPNKRSSLGTNTSVLTTESRLTHSPYLKRTPDTSVTRSTPSPNENLRAPLVKHDINGL</sequence>
<dbReference type="PROSITE" id="PS50068">
    <property type="entry name" value="LDLRA_2"/>
    <property type="match status" value="1"/>
</dbReference>
<evidence type="ECO:0000256" key="1">
    <source>
        <dbReference type="ARBA" id="ARBA00023157"/>
    </source>
</evidence>
<dbReference type="PANTHER" id="PTHR24652">
    <property type="entry name" value="LOW-DENSITY LIPOPROTEIN RECEPTOR CLASS A DOMAIN-CONTAINING PROTEIN 2"/>
    <property type="match status" value="1"/>
</dbReference>
<evidence type="ECO:0000256" key="4">
    <source>
        <dbReference type="SAM" id="Phobius"/>
    </source>
</evidence>
<dbReference type="HOGENOM" id="CLU_1078853_0_0_1"/>
<feature type="compositionally biased region" description="Polar residues" evidence="3">
    <location>
        <begin position="232"/>
        <end position="244"/>
    </location>
</feature>
<name>V4A0P1_LOTGI</name>
<evidence type="ECO:0000256" key="2">
    <source>
        <dbReference type="PROSITE-ProRule" id="PRU00124"/>
    </source>
</evidence>
<proteinExistence type="predicted"/>
<accession>V4A0P1</accession>
<dbReference type="InterPro" id="IPR036055">
    <property type="entry name" value="LDL_receptor-like_sf"/>
</dbReference>
<dbReference type="InterPro" id="IPR002172">
    <property type="entry name" value="LDrepeatLR_classA_rpt"/>
</dbReference>
<dbReference type="Pfam" id="PF00057">
    <property type="entry name" value="Ldl_recept_a"/>
    <property type="match status" value="1"/>
</dbReference>
<dbReference type="SUPFAM" id="SSF57424">
    <property type="entry name" value="LDL receptor-like module"/>
    <property type="match status" value="1"/>
</dbReference>
<dbReference type="CDD" id="cd00041">
    <property type="entry name" value="CUB"/>
    <property type="match status" value="1"/>
</dbReference>
<gene>
    <name evidence="6" type="ORF">LOTGIDRAFT_164175</name>
</gene>
<keyword evidence="4" id="KW-0472">Membrane</keyword>
<dbReference type="Gene3D" id="4.10.400.10">
    <property type="entry name" value="Low-density Lipoprotein Receptor"/>
    <property type="match status" value="1"/>
</dbReference>
<dbReference type="PROSITE" id="PS01180">
    <property type="entry name" value="CUB"/>
    <property type="match status" value="1"/>
</dbReference>
<feature type="disulfide bond" evidence="2">
    <location>
        <begin position="124"/>
        <end position="136"/>
    </location>
</feature>
<evidence type="ECO:0000313" key="6">
    <source>
        <dbReference type="EMBL" id="ESO90252.1"/>
    </source>
</evidence>
<dbReference type="OrthoDB" id="10001685at2759"/>
<dbReference type="InterPro" id="IPR035914">
    <property type="entry name" value="Sperma_CUB_dom_sf"/>
</dbReference>
<dbReference type="RefSeq" id="XP_009058929.1">
    <property type="nucleotide sequence ID" value="XM_009060681.1"/>
</dbReference>
<dbReference type="InterPro" id="IPR000859">
    <property type="entry name" value="CUB_dom"/>
</dbReference>
<feature type="domain" description="CUB" evidence="5">
    <location>
        <begin position="1"/>
        <end position="119"/>
    </location>
</feature>
<dbReference type="Gene3D" id="2.60.120.290">
    <property type="entry name" value="Spermadhesin, CUB domain"/>
    <property type="match status" value="1"/>
</dbReference>
<dbReference type="CTD" id="20239670"/>
<evidence type="ECO:0000313" key="7">
    <source>
        <dbReference type="Proteomes" id="UP000030746"/>
    </source>
</evidence>
<dbReference type="SMART" id="SM00042">
    <property type="entry name" value="CUB"/>
    <property type="match status" value="1"/>
</dbReference>
<keyword evidence="7" id="KW-1185">Reference proteome</keyword>
<keyword evidence="1 2" id="KW-1015">Disulfide bond</keyword>
<feature type="region of interest" description="Disordered" evidence="3">
    <location>
        <begin position="190"/>
        <end position="258"/>
    </location>
</feature>
<dbReference type="SUPFAM" id="SSF49854">
    <property type="entry name" value="Spermadhesin, CUB domain"/>
    <property type="match status" value="1"/>
</dbReference>
<keyword evidence="4" id="KW-0812">Transmembrane</keyword>
<dbReference type="AlphaFoldDB" id="V4A0P1"/>
<feature type="transmembrane region" description="Helical" evidence="4">
    <location>
        <begin position="164"/>
        <end position="186"/>
    </location>
</feature>
<dbReference type="CDD" id="cd00112">
    <property type="entry name" value="LDLa"/>
    <property type="match status" value="1"/>
</dbReference>
<comment type="caution">
    <text evidence="2">Lacks conserved residue(s) required for the propagation of feature annotation.</text>
</comment>
<dbReference type="InterPro" id="IPR042333">
    <property type="entry name" value="LRAD2/Mig-13-like"/>
</dbReference>
<feature type="disulfide bond" evidence="2">
    <location>
        <begin position="131"/>
        <end position="149"/>
    </location>
</feature>
<dbReference type="PANTHER" id="PTHR24652:SF69">
    <property type="entry name" value="CUB DOMAIN-CONTAINING PROTEIN"/>
    <property type="match status" value="1"/>
</dbReference>
<dbReference type="GeneID" id="20239670"/>